<evidence type="ECO:0000256" key="7">
    <source>
        <dbReference type="ARBA" id="ARBA00023288"/>
    </source>
</evidence>
<evidence type="ECO:0000256" key="8">
    <source>
        <dbReference type="ARBA" id="ARBA00023315"/>
    </source>
</evidence>
<reference evidence="12" key="1">
    <citation type="submission" date="2014-03" db="EMBL/GenBank/DDBJ databases">
        <authorList>
            <person name="Casaregola S."/>
        </authorList>
    </citation>
    <scope>NUCLEOTIDE SEQUENCE [LARGE SCALE GENOMIC DNA]</scope>
    <source>
        <strain evidence="12">CLIB 918</strain>
    </source>
</reference>
<evidence type="ECO:0000256" key="5">
    <source>
        <dbReference type="ARBA" id="ARBA00023136"/>
    </source>
</evidence>
<keyword evidence="3 10" id="KW-0812">Transmembrane</keyword>
<dbReference type="GO" id="GO:0016020">
    <property type="term" value="C:membrane"/>
    <property type="evidence" value="ECO:0007669"/>
    <property type="project" value="UniProtKB-SubCell"/>
</dbReference>
<dbReference type="PROSITE" id="PS50216">
    <property type="entry name" value="DHHC"/>
    <property type="match status" value="1"/>
</dbReference>
<gene>
    <name evidence="12" type="ORF">BN980_GECA20s01187g</name>
</gene>
<dbReference type="GO" id="GO:0005794">
    <property type="term" value="C:Golgi apparatus"/>
    <property type="evidence" value="ECO:0007669"/>
    <property type="project" value="TreeGrafter"/>
</dbReference>
<evidence type="ECO:0000256" key="2">
    <source>
        <dbReference type="ARBA" id="ARBA00022679"/>
    </source>
</evidence>
<keyword evidence="2 10" id="KW-0808">Transferase</keyword>
<feature type="transmembrane region" description="Helical" evidence="10">
    <location>
        <begin position="7"/>
        <end position="26"/>
    </location>
</feature>
<evidence type="ECO:0000256" key="3">
    <source>
        <dbReference type="ARBA" id="ARBA00022692"/>
    </source>
</evidence>
<dbReference type="GO" id="GO:0006612">
    <property type="term" value="P:protein targeting to membrane"/>
    <property type="evidence" value="ECO:0007669"/>
    <property type="project" value="TreeGrafter"/>
</dbReference>
<feature type="domain" description="Palmitoyltransferase DHHC" evidence="11">
    <location>
        <begin position="159"/>
        <end position="315"/>
    </location>
</feature>
<evidence type="ECO:0000313" key="13">
    <source>
        <dbReference type="Proteomes" id="UP000242525"/>
    </source>
</evidence>
<dbReference type="GO" id="GO:0019706">
    <property type="term" value="F:protein-cysteine S-palmitoyltransferase activity"/>
    <property type="evidence" value="ECO:0007669"/>
    <property type="project" value="UniProtKB-EC"/>
</dbReference>
<keyword evidence="7" id="KW-0449">Lipoprotein</keyword>
<comment type="caution">
    <text evidence="12">The sequence shown here is derived from an EMBL/GenBank/DDBJ whole genome shotgun (WGS) entry which is preliminary data.</text>
</comment>
<protein>
    <recommendedName>
        <fullName evidence="10">Palmitoyltransferase</fullName>
        <ecNumber evidence="10">2.3.1.225</ecNumber>
    </recommendedName>
</protein>
<keyword evidence="5 10" id="KW-0472">Membrane</keyword>
<evidence type="ECO:0000256" key="10">
    <source>
        <dbReference type="RuleBase" id="RU079119"/>
    </source>
</evidence>
<dbReference type="Proteomes" id="UP000242525">
    <property type="component" value="Unassembled WGS sequence"/>
</dbReference>
<evidence type="ECO:0000313" key="12">
    <source>
        <dbReference type="EMBL" id="CDO57327.1"/>
    </source>
</evidence>
<dbReference type="PANTHER" id="PTHR22883">
    <property type="entry name" value="ZINC FINGER DHHC DOMAIN CONTAINING PROTEIN"/>
    <property type="match status" value="1"/>
</dbReference>
<evidence type="ECO:0000256" key="4">
    <source>
        <dbReference type="ARBA" id="ARBA00022989"/>
    </source>
</evidence>
<feature type="transmembrane region" description="Helical" evidence="10">
    <location>
        <begin position="201"/>
        <end position="226"/>
    </location>
</feature>
<keyword evidence="4 10" id="KW-1133">Transmembrane helix</keyword>
<dbReference type="Pfam" id="PF01529">
    <property type="entry name" value="DHHC"/>
    <property type="match status" value="1"/>
</dbReference>
<dbReference type="InterPro" id="IPR001594">
    <property type="entry name" value="Palmitoyltrfase_DHHC"/>
</dbReference>
<feature type="transmembrane region" description="Helical" evidence="10">
    <location>
        <begin position="68"/>
        <end position="88"/>
    </location>
</feature>
<sequence>MISIYTFIVLVTFFCILLTILLFGSLPEFRGGRIHRLREFLLALPRRVFGARAVDVALAATKRLEAPALWAVPLGYAGLIIVCEYFFIKHAFPRLRAPAPAAVSGAQFAAMYIAMALPLATFAAATFADAGKLTKANVNAALARYRFDGIIFPEGRPECRTCRLPRPARSKHCSTCNACILCADHHCLWLNNCVGQGNYRWFIAFLVSNLAMLWYGLGLIVGIFRAERLVQQLAQEKQATIAAAAAAAAAAATGSWAGLGRWPDLLLGRNGDDGLRVLFCLALLCATMSILVAAFLAQHARYLYLGVTTNESAKWEDVQYALDDGELFRYADPAPATDGGDTSTATSSSDAGRVLHTPQIVVQVTEAGTFNRRLTPAEAAAVRTQNLRLVPVHSVAEIDNIYDQGFLANVRQRLFAAPV</sequence>
<dbReference type="InterPro" id="IPR039859">
    <property type="entry name" value="PFA4/ZDH16/20/ERF2-like"/>
</dbReference>
<dbReference type="AlphaFoldDB" id="A0A0J9XJ48"/>
<organism evidence="12 13">
    <name type="scientific">Geotrichum candidum</name>
    <name type="common">Oospora lactis</name>
    <name type="synonym">Dipodascus geotrichum</name>
    <dbReference type="NCBI Taxonomy" id="1173061"/>
    <lineage>
        <taxon>Eukaryota</taxon>
        <taxon>Fungi</taxon>
        <taxon>Dikarya</taxon>
        <taxon>Ascomycota</taxon>
        <taxon>Saccharomycotina</taxon>
        <taxon>Dipodascomycetes</taxon>
        <taxon>Dipodascales</taxon>
        <taxon>Dipodascaceae</taxon>
        <taxon>Geotrichum</taxon>
    </lineage>
</organism>
<evidence type="ECO:0000256" key="9">
    <source>
        <dbReference type="ARBA" id="ARBA00048048"/>
    </source>
</evidence>
<dbReference type="EC" id="2.3.1.225" evidence="10"/>
<dbReference type="STRING" id="1173061.A0A0J9XJ48"/>
<feature type="transmembrane region" description="Helical" evidence="10">
    <location>
        <begin position="276"/>
        <end position="297"/>
    </location>
</feature>
<evidence type="ECO:0000256" key="1">
    <source>
        <dbReference type="ARBA" id="ARBA00004141"/>
    </source>
</evidence>
<feature type="transmembrane region" description="Helical" evidence="10">
    <location>
        <begin position="238"/>
        <end position="256"/>
    </location>
</feature>
<keyword evidence="8 10" id="KW-0012">Acyltransferase</keyword>
<comment type="domain">
    <text evidence="10">The DHHC domain is required for palmitoyltransferase activity.</text>
</comment>
<dbReference type="GO" id="GO:0005783">
    <property type="term" value="C:endoplasmic reticulum"/>
    <property type="evidence" value="ECO:0007669"/>
    <property type="project" value="TreeGrafter"/>
</dbReference>
<feature type="transmembrane region" description="Helical" evidence="10">
    <location>
        <begin position="109"/>
        <end position="128"/>
    </location>
</feature>
<dbReference type="EMBL" id="CCBN010000020">
    <property type="protein sequence ID" value="CDO57327.1"/>
    <property type="molecule type" value="Genomic_DNA"/>
</dbReference>
<name>A0A0J9XJ48_GEOCN</name>
<evidence type="ECO:0000259" key="11">
    <source>
        <dbReference type="Pfam" id="PF01529"/>
    </source>
</evidence>
<evidence type="ECO:0000256" key="6">
    <source>
        <dbReference type="ARBA" id="ARBA00023139"/>
    </source>
</evidence>
<comment type="similarity">
    <text evidence="10">Belongs to the DHHC palmitoyltransferase family.</text>
</comment>
<keyword evidence="6" id="KW-0564">Palmitate</keyword>
<dbReference type="OrthoDB" id="9909019at2759"/>
<comment type="catalytic activity">
    <reaction evidence="9 10">
        <text>L-cysteinyl-[protein] + hexadecanoyl-CoA = S-hexadecanoyl-L-cysteinyl-[protein] + CoA</text>
        <dbReference type="Rhea" id="RHEA:36683"/>
        <dbReference type="Rhea" id="RHEA-COMP:10131"/>
        <dbReference type="Rhea" id="RHEA-COMP:11032"/>
        <dbReference type="ChEBI" id="CHEBI:29950"/>
        <dbReference type="ChEBI" id="CHEBI:57287"/>
        <dbReference type="ChEBI" id="CHEBI:57379"/>
        <dbReference type="ChEBI" id="CHEBI:74151"/>
        <dbReference type="EC" id="2.3.1.225"/>
    </reaction>
</comment>
<accession>A0A0J9XJ48</accession>
<keyword evidence="13" id="KW-1185">Reference proteome</keyword>
<comment type="subcellular location">
    <subcellularLocation>
        <location evidence="1">Membrane</location>
        <topology evidence="1">Multi-pass membrane protein</topology>
    </subcellularLocation>
</comment>
<proteinExistence type="inferred from homology"/>